<dbReference type="InterPro" id="IPR014016">
    <property type="entry name" value="UvrD-like_ATP-bd"/>
</dbReference>
<protein>
    <recommendedName>
        <fullName evidence="9">DNA 3'-5' helicase</fullName>
        <ecNumber evidence="9">5.6.2.4</ecNumber>
    </recommendedName>
</protein>
<keyword evidence="7" id="KW-0413">Isomerase</keyword>
<proteinExistence type="inferred from homology"/>
<keyword evidence="2" id="KW-0547">Nucleotide-binding</keyword>
<dbReference type="InterPro" id="IPR027417">
    <property type="entry name" value="P-loop_NTPase"/>
</dbReference>
<dbReference type="Pfam" id="PF00580">
    <property type="entry name" value="UvrD-helicase"/>
    <property type="match status" value="1"/>
</dbReference>
<keyword evidence="6" id="KW-0238">DNA-binding</keyword>
<reference evidence="13" key="1">
    <citation type="submission" date="2009-10" db="EMBL/GenBank/DDBJ databases">
        <title>Diversity of trophic interactions inside an arsenic-rich microbial ecosystem.</title>
        <authorList>
            <person name="Bertin P.N."/>
            <person name="Heinrich-Salmeron A."/>
            <person name="Pelletier E."/>
            <person name="Goulhen-Chollet F."/>
            <person name="Arsene-Ploetze F."/>
            <person name="Gallien S."/>
            <person name="Calteau A."/>
            <person name="Vallenet D."/>
            <person name="Casiot C."/>
            <person name="Chane-Woon-Ming B."/>
            <person name="Giloteaux L."/>
            <person name="Barakat M."/>
            <person name="Bonnefoy V."/>
            <person name="Bruneel O."/>
            <person name="Chandler M."/>
            <person name="Cleiss J."/>
            <person name="Duran R."/>
            <person name="Elbaz-Poulichet F."/>
            <person name="Fonknechten N."/>
            <person name="Lauga B."/>
            <person name="Mornico D."/>
            <person name="Ortet P."/>
            <person name="Schaeffer C."/>
            <person name="Siguier P."/>
            <person name="Alexander Thil Smith A."/>
            <person name="Van Dorsselaer A."/>
            <person name="Weissenbach J."/>
            <person name="Medigue C."/>
            <person name="Le Paslier D."/>
        </authorList>
    </citation>
    <scope>NUCLEOTIDE SEQUENCE</scope>
</reference>
<evidence type="ECO:0000256" key="5">
    <source>
        <dbReference type="ARBA" id="ARBA00022840"/>
    </source>
</evidence>
<dbReference type="SUPFAM" id="SSF52540">
    <property type="entry name" value="P-loop containing nucleoside triphosphate hydrolases"/>
    <property type="match status" value="1"/>
</dbReference>
<dbReference type="GO" id="GO:0005829">
    <property type="term" value="C:cytosol"/>
    <property type="evidence" value="ECO:0007669"/>
    <property type="project" value="TreeGrafter"/>
</dbReference>
<comment type="similarity">
    <text evidence="1">Belongs to the helicase family. UvrD subfamily.</text>
</comment>
<keyword evidence="3" id="KW-0378">Hydrolase</keyword>
<dbReference type="FunFam" id="1.10.486.10:FF:000003">
    <property type="entry name" value="ATP-dependent DNA helicase"/>
    <property type="match status" value="1"/>
</dbReference>
<dbReference type="GO" id="GO:0033202">
    <property type="term" value="C:DNA helicase complex"/>
    <property type="evidence" value="ECO:0007669"/>
    <property type="project" value="TreeGrafter"/>
</dbReference>
<accession>E6PE89</accession>
<dbReference type="PANTHER" id="PTHR11070">
    <property type="entry name" value="UVRD / RECB / PCRA DNA HELICASE FAMILY MEMBER"/>
    <property type="match status" value="1"/>
</dbReference>
<gene>
    <name evidence="13" type="primary">pcrA</name>
    <name evidence="13" type="ORF">CARN1_0405</name>
</gene>
<evidence type="ECO:0000313" key="13">
    <source>
        <dbReference type="EMBL" id="CBH74774.1"/>
    </source>
</evidence>
<dbReference type="Pfam" id="PF21196">
    <property type="entry name" value="PcrA_UvrD_tudor"/>
    <property type="match status" value="1"/>
</dbReference>
<evidence type="ECO:0000256" key="7">
    <source>
        <dbReference type="ARBA" id="ARBA00023235"/>
    </source>
</evidence>
<dbReference type="GO" id="GO:0005524">
    <property type="term" value="F:ATP binding"/>
    <property type="evidence" value="ECO:0007669"/>
    <property type="project" value="UniProtKB-KW"/>
</dbReference>
<evidence type="ECO:0000256" key="6">
    <source>
        <dbReference type="ARBA" id="ARBA00023125"/>
    </source>
</evidence>
<evidence type="ECO:0000256" key="8">
    <source>
        <dbReference type="ARBA" id="ARBA00034617"/>
    </source>
</evidence>
<keyword evidence="4 13" id="KW-0347">Helicase</keyword>
<dbReference type="EMBL" id="CABL01000003">
    <property type="protein sequence ID" value="CBH74774.1"/>
    <property type="molecule type" value="Genomic_DNA"/>
</dbReference>
<dbReference type="CDD" id="cd18807">
    <property type="entry name" value="SF1_C_UvrD"/>
    <property type="match status" value="1"/>
</dbReference>
<comment type="caution">
    <text evidence="13">The sequence shown here is derived from an EMBL/GenBank/DDBJ whole genome shotgun (WGS) entry which is preliminary data.</text>
</comment>
<organism evidence="13">
    <name type="scientific">mine drainage metagenome</name>
    <dbReference type="NCBI Taxonomy" id="410659"/>
    <lineage>
        <taxon>unclassified sequences</taxon>
        <taxon>metagenomes</taxon>
        <taxon>ecological metagenomes</taxon>
    </lineage>
</organism>
<name>E6PE89_9ZZZZ</name>
<dbReference type="PROSITE" id="PS51217">
    <property type="entry name" value="UVRD_HELICASE_CTER"/>
    <property type="match status" value="1"/>
</dbReference>
<evidence type="ECO:0000256" key="2">
    <source>
        <dbReference type="ARBA" id="ARBA00022741"/>
    </source>
</evidence>
<comment type="catalytic activity">
    <reaction evidence="8">
        <text>Couples ATP hydrolysis with the unwinding of duplex DNA by translocating in the 3'-5' direction.</text>
        <dbReference type="EC" id="5.6.2.4"/>
    </reaction>
</comment>
<dbReference type="EC" id="5.6.2.4" evidence="9"/>
<dbReference type="InterPro" id="IPR000212">
    <property type="entry name" value="DNA_helicase_UvrD/REP"/>
</dbReference>
<dbReference type="FunFam" id="1.10.10.160:FF:000001">
    <property type="entry name" value="ATP-dependent DNA helicase"/>
    <property type="match status" value="1"/>
</dbReference>
<dbReference type="PANTHER" id="PTHR11070:SF2">
    <property type="entry name" value="ATP-DEPENDENT DNA HELICASE SRS2"/>
    <property type="match status" value="1"/>
</dbReference>
<dbReference type="PROSITE" id="PS51198">
    <property type="entry name" value="UVRD_HELICASE_ATP_BIND"/>
    <property type="match status" value="1"/>
</dbReference>
<evidence type="ECO:0000256" key="1">
    <source>
        <dbReference type="ARBA" id="ARBA00009922"/>
    </source>
</evidence>
<dbReference type="InterPro" id="IPR013986">
    <property type="entry name" value="DExx_box_DNA_helicase_dom_sf"/>
</dbReference>
<dbReference type="GO" id="GO:0043138">
    <property type="term" value="F:3'-5' DNA helicase activity"/>
    <property type="evidence" value="ECO:0007669"/>
    <property type="project" value="UniProtKB-EC"/>
</dbReference>
<dbReference type="AlphaFoldDB" id="E6PE89"/>
<dbReference type="CDD" id="cd17932">
    <property type="entry name" value="DEXQc_UvrD"/>
    <property type="match status" value="1"/>
</dbReference>
<dbReference type="Pfam" id="PF13361">
    <property type="entry name" value="UvrD_C"/>
    <property type="match status" value="1"/>
</dbReference>
<dbReference type="InterPro" id="IPR014017">
    <property type="entry name" value="DNA_helicase_UvrD-like_C"/>
</dbReference>
<dbReference type="Gene3D" id="3.40.50.300">
    <property type="entry name" value="P-loop containing nucleotide triphosphate hydrolases"/>
    <property type="match status" value="2"/>
</dbReference>
<evidence type="ECO:0000256" key="3">
    <source>
        <dbReference type="ARBA" id="ARBA00022801"/>
    </source>
</evidence>
<evidence type="ECO:0000256" key="4">
    <source>
        <dbReference type="ARBA" id="ARBA00022806"/>
    </source>
</evidence>
<evidence type="ECO:0000256" key="10">
    <source>
        <dbReference type="ARBA" id="ARBA00048988"/>
    </source>
</evidence>
<evidence type="ECO:0000259" key="12">
    <source>
        <dbReference type="PROSITE" id="PS51217"/>
    </source>
</evidence>
<dbReference type="GO" id="GO:0003677">
    <property type="term" value="F:DNA binding"/>
    <property type="evidence" value="ECO:0007669"/>
    <property type="project" value="UniProtKB-KW"/>
</dbReference>
<dbReference type="GO" id="GO:0000725">
    <property type="term" value="P:recombinational repair"/>
    <property type="evidence" value="ECO:0007669"/>
    <property type="project" value="TreeGrafter"/>
</dbReference>
<dbReference type="Gene3D" id="1.10.10.160">
    <property type="match status" value="1"/>
</dbReference>
<feature type="domain" description="UvrD-like helicase C-terminal" evidence="12">
    <location>
        <begin position="286"/>
        <end position="560"/>
    </location>
</feature>
<dbReference type="GO" id="GO:0016787">
    <property type="term" value="F:hydrolase activity"/>
    <property type="evidence" value="ECO:0007669"/>
    <property type="project" value="UniProtKB-KW"/>
</dbReference>
<evidence type="ECO:0000259" key="11">
    <source>
        <dbReference type="PROSITE" id="PS51198"/>
    </source>
</evidence>
<dbReference type="Gene3D" id="1.10.486.10">
    <property type="entry name" value="PCRA, domain 4"/>
    <property type="match status" value="1"/>
</dbReference>
<feature type="domain" description="UvrD-like helicase ATP-binding" evidence="11">
    <location>
        <begin position="6"/>
        <end position="285"/>
    </location>
</feature>
<evidence type="ECO:0000256" key="9">
    <source>
        <dbReference type="ARBA" id="ARBA00034808"/>
    </source>
</evidence>
<keyword evidence="5" id="KW-0067">ATP-binding</keyword>
<sequence>MLQQRDALNAVQTAAVSHGDGPCLIFAGAGSGKTRVLTHRIAYLLEEHGVAPDSILAVTFTNKAAGEMKARLERMIGATARELWVGTFHAMCVRILRRDGSKIGIESNFAIVDDGDQRSLVKEILDELDYDERQLSPGLCLSEISKAKNALVWPDAFAKKQNNALGERLANVYREYDRKLREANSLDFDDLIVRAIDLLQRDAKTLAKYRARFSYILVDEYQDVNMAQYTLVSMLAGEHRNLTVVGDDDQSIYSWRGSDHRMILRFEEDFPGAKVFKLEENYRSTQQILEAANALVANNKTRAKKKLFTKRDEGEPVVAYRAPTERDEGRFVVEKVKELVRDGLAYRDFLVLYRTNAQSRIFEEALIAEGIPYRVVGGVGFYARSEIKDAVAYLRYLANPRDSIAFKRIINVPRRGIGSQTLGALVTEASRAKVAVGEGLFDAALLKRAVPKKLKEMERFADLMRSLIEKQRTLGIADLLLAVLEDSGYARELQSEETNDARARLDNLRELVGVAREYEEREEEPSLDGFLANIALISDLDALDPEASYVTLMTLHGAKGLEFPVVFLTGLEEGVFPHTRALSDTGELEEERRLAYVGVTRAMDRLYLTHAQRRMIYGNTYSYPKSRFLEEIPNLEAIDGEGAVAPRPAGGRWREVAIHESAGAGLELNLGPGDKVRHPKWGEGTIRDLVGAGGDGLVTIDFPNVGEKMLMLKYAPLERV</sequence>
<comment type="catalytic activity">
    <reaction evidence="10">
        <text>ATP + H2O = ADP + phosphate + H(+)</text>
        <dbReference type="Rhea" id="RHEA:13065"/>
        <dbReference type="ChEBI" id="CHEBI:15377"/>
        <dbReference type="ChEBI" id="CHEBI:15378"/>
        <dbReference type="ChEBI" id="CHEBI:30616"/>
        <dbReference type="ChEBI" id="CHEBI:43474"/>
        <dbReference type="ChEBI" id="CHEBI:456216"/>
        <dbReference type="EC" id="5.6.2.4"/>
    </reaction>
</comment>